<protein>
    <recommendedName>
        <fullName evidence="3">DUF2281 domain-containing protein</fullName>
    </recommendedName>
</protein>
<dbReference type="EMBL" id="BGZN01000001">
    <property type="protein sequence ID" value="GBR72539.1"/>
    <property type="molecule type" value="Genomic_DNA"/>
</dbReference>
<comment type="caution">
    <text evidence="1">The sequence shown here is derived from an EMBL/GenBank/DDBJ whole genome shotgun (WGS) entry which is preliminary data.</text>
</comment>
<organism evidence="1 2">
    <name type="scientific">Termititenax aidoneus</name>
    <dbReference type="NCBI Taxonomy" id="2218524"/>
    <lineage>
        <taxon>Bacteria</taxon>
        <taxon>Bacillati</taxon>
        <taxon>Candidatus Margulisiibacteriota</taxon>
        <taxon>Candidatus Termititenacia</taxon>
        <taxon>Candidatus Termititenacales</taxon>
        <taxon>Candidatus Termititenacaceae</taxon>
        <taxon>Candidatus Termititenax</taxon>
    </lineage>
</organism>
<evidence type="ECO:0008006" key="3">
    <source>
        <dbReference type="Google" id="ProtNLM"/>
    </source>
</evidence>
<accession>A0A388T905</accession>
<gene>
    <name evidence="1" type="ORF">NO1_0050</name>
</gene>
<sequence>MQKTKIKTIEKYLTRLPDSAVEQVITFISYLNFMKDVESEYPYPDEQAAIEQYRKKPGKMFVWDTIKANL</sequence>
<evidence type="ECO:0000313" key="2">
    <source>
        <dbReference type="Proteomes" id="UP000269352"/>
    </source>
</evidence>
<evidence type="ECO:0000313" key="1">
    <source>
        <dbReference type="EMBL" id="GBR72539.1"/>
    </source>
</evidence>
<dbReference type="AlphaFoldDB" id="A0A388T905"/>
<dbReference type="Proteomes" id="UP000269352">
    <property type="component" value="Unassembled WGS sequence"/>
</dbReference>
<name>A0A388T905_TERA1</name>
<reference evidence="1 2" key="1">
    <citation type="journal article" date="2019" name="ISME J.">
        <title>Genome analyses of uncultured TG2/ZB3 bacteria in 'Margulisbacteria' specifically attached to ectosymbiotic spirochetes of protists in the termite gut.</title>
        <authorList>
            <person name="Utami Y.D."/>
            <person name="Kuwahara H."/>
            <person name="Igai K."/>
            <person name="Murakami T."/>
            <person name="Sugaya K."/>
            <person name="Morikawa T."/>
            <person name="Nagura Y."/>
            <person name="Yuki M."/>
            <person name="Deevong P."/>
            <person name="Inoue T."/>
            <person name="Kihara K."/>
            <person name="Lo N."/>
            <person name="Yamada A."/>
            <person name="Ohkuma M."/>
            <person name="Hongoh Y."/>
        </authorList>
    </citation>
    <scope>NUCLEOTIDE SEQUENCE [LARGE SCALE GENOMIC DNA]</scope>
    <source>
        <strain evidence="1">NkOx7-01</strain>
    </source>
</reference>
<keyword evidence="2" id="KW-1185">Reference proteome</keyword>
<proteinExistence type="predicted"/>